<dbReference type="Proteomes" id="UP000321570">
    <property type="component" value="Unassembled WGS sequence"/>
</dbReference>
<evidence type="ECO:0000256" key="1">
    <source>
        <dbReference type="ARBA" id="ARBA00004575"/>
    </source>
</evidence>
<feature type="transmembrane region" description="Helical" evidence="9">
    <location>
        <begin position="154"/>
        <end position="171"/>
    </location>
</feature>
<proteinExistence type="inferred from homology"/>
<feature type="transmembrane region" description="Helical" evidence="9">
    <location>
        <begin position="208"/>
        <end position="229"/>
    </location>
</feature>
<reference evidence="11 13" key="2">
    <citation type="submission" date="2018-11" db="EMBL/GenBank/DDBJ databases">
        <authorList>
            <consortium name="Pathogen Informatics"/>
        </authorList>
    </citation>
    <scope>NUCLEOTIDE SEQUENCE [LARGE SCALE GENOMIC DNA]</scope>
</reference>
<feature type="transmembrane region" description="Helical" evidence="9">
    <location>
        <begin position="177"/>
        <end position="196"/>
    </location>
</feature>
<keyword evidence="3 9" id="KW-0812">Transmembrane</keyword>
<dbReference type="EMBL" id="UYSG01011216">
    <property type="protein sequence ID" value="VDL61436.1"/>
    <property type="molecule type" value="Genomic_DNA"/>
</dbReference>
<evidence type="ECO:0000313" key="12">
    <source>
        <dbReference type="EMBL" id="VUZ56418.1"/>
    </source>
</evidence>
<evidence type="ECO:0000313" key="11">
    <source>
        <dbReference type="EMBL" id="VDL61436.1"/>
    </source>
</evidence>
<dbReference type="GO" id="GO:0005637">
    <property type="term" value="C:nuclear inner membrane"/>
    <property type="evidence" value="ECO:0007669"/>
    <property type="project" value="UniProtKB-SubCell"/>
</dbReference>
<dbReference type="OrthoDB" id="6239296at2759"/>
<name>A0A0R3SUE9_HYMDI</name>
<feature type="transmembrane region" description="Helical" evidence="9">
    <location>
        <begin position="333"/>
        <end position="351"/>
    </location>
</feature>
<dbReference type="InterPro" id="IPR019358">
    <property type="entry name" value="NEMP_fam"/>
</dbReference>
<feature type="compositionally biased region" description="Polar residues" evidence="8">
    <location>
        <begin position="443"/>
        <end position="456"/>
    </location>
</feature>
<feature type="chain" id="PRO_5044546580" evidence="10">
    <location>
        <begin position="20"/>
        <end position="487"/>
    </location>
</feature>
<evidence type="ECO:0000256" key="4">
    <source>
        <dbReference type="ARBA" id="ARBA00022729"/>
    </source>
</evidence>
<dbReference type="Pfam" id="PF10225">
    <property type="entry name" value="NEMP"/>
    <property type="match status" value="1"/>
</dbReference>
<keyword evidence="7" id="KW-0539">Nucleus</keyword>
<evidence type="ECO:0000256" key="5">
    <source>
        <dbReference type="ARBA" id="ARBA00022989"/>
    </source>
</evidence>
<keyword evidence="14" id="KW-1185">Reference proteome</keyword>
<dbReference type="EMBL" id="CABIJS010000703">
    <property type="protein sequence ID" value="VUZ56418.1"/>
    <property type="molecule type" value="Genomic_DNA"/>
</dbReference>
<reference evidence="12 14" key="3">
    <citation type="submission" date="2019-07" db="EMBL/GenBank/DDBJ databases">
        <authorList>
            <person name="Jastrzebski P J."/>
            <person name="Paukszto L."/>
            <person name="Jastrzebski P J."/>
        </authorList>
    </citation>
    <scope>NUCLEOTIDE SEQUENCE [LARGE SCALE GENOMIC DNA]</scope>
    <source>
        <strain evidence="12 14">WMS-il1</strain>
    </source>
</reference>
<comment type="similarity">
    <text evidence="2">Belongs to the NEMP family.</text>
</comment>
<keyword evidence="6 9" id="KW-0472">Membrane</keyword>
<gene>
    <name evidence="11" type="ORF">HDID_LOCUS9118</name>
    <name evidence="12" type="ORF">WMSIL1_LOCUS14045</name>
</gene>
<keyword evidence="5 9" id="KW-1133">Transmembrane helix</keyword>
<evidence type="ECO:0000256" key="3">
    <source>
        <dbReference type="ARBA" id="ARBA00022692"/>
    </source>
</evidence>
<evidence type="ECO:0000313" key="15">
    <source>
        <dbReference type="WBParaSite" id="HDID_0000912001-mRNA-1"/>
    </source>
</evidence>
<comment type="subcellular location">
    <subcellularLocation>
        <location evidence="1">Nucleus inner membrane</location>
        <topology evidence="1">Multi-pass membrane protein</topology>
        <orientation evidence="1">Nucleoplasmic side</orientation>
    </subcellularLocation>
</comment>
<evidence type="ECO:0000256" key="7">
    <source>
        <dbReference type="ARBA" id="ARBA00023242"/>
    </source>
</evidence>
<dbReference type="WBParaSite" id="HDID_0000912001-mRNA-1">
    <property type="protein sequence ID" value="HDID_0000912001-mRNA-1"/>
    <property type="gene ID" value="HDID_0000912001"/>
</dbReference>
<sequence length="487" mass="55328">MRLDVKIYLIFFIISAVLSSDISPVYLKYGECERLVPNGFSPNVVCLNDQPWFDWFRRGFERHEIRINGTTQNAFPLRAFTGFSVSDLQSRSPWLNAFPSDLESDYELYQDSSIELYGYDSHCVAFIKPSGLTQIGSRDALTVKFTATIDYFRYGRLLVGILLYFGTPVIVDNIGLYYASGVSLSVIGGLLILLLIAMRMLPRRTTLLFQGALLIGSGFVSVLVLYLQYLRTLLWNFIVNHAFLVLGYVFITALLSGIVLYWFSLPERLIESFPRTQNIFQFCLRSLGICLIASAPHLPSELVLVTSMINTVASYINFYFGIDRSYVSGFSPLIMRALFTATVVSLCHYVSSHFKGNKRQRIFLSPSKRNNYRLPDLPCATSSPLATRSVWRTPESYEYFSSPPLTTHYGGYAYLPKDYEEPINTLNGHTESYWDGNGLVVSPAQSRNRRGNSSFMSPVRNRNIASRQNRSYVGWMSRDEVVTDDED</sequence>
<dbReference type="PANTHER" id="PTHR13598:SF1">
    <property type="entry name" value="AT07567P-RELATED"/>
    <property type="match status" value="1"/>
</dbReference>
<accession>A0A0R3SUE9</accession>
<evidence type="ECO:0000256" key="2">
    <source>
        <dbReference type="ARBA" id="ARBA00005748"/>
    </source>
</evidence>
<feature type="signal peptide" evidence="10">
    <location>
        <begin position="1"/>
        <end position="19"/>
    </location>
</feature>
<evidence type="ECO:0000256" key="6">
    <source>
        <dbReference type="ARBA" id="ARBA00023136"/>
    </source>
</evidence>
<dbReference type="PANTHER" id="PTHR13598">
    <property type="entry name" value="AT07567P-RELATED"/>
    <property type="match status" value="1"/>
</dbReference>
<feature type="region of interest" description="Disordered" evidence="8">
    <location>
        <begin position="443"/>
        <end position="462"/>
    </location>
</feature>
<dbReference type="STRING" id="6216.A0A0R3SUE9"/>
<dbReference type="AlphaFoldDB" id="A0A0R3SUE9"/>
<evidence type="ECO:0000313" key="13">
    <source>
        <dbReference type="Proteomes" id="UP000274504"/>
    </source>
</evidence>
<feature type="transmembrane region" description="Helical" evidence="9">
    <location>
        <begin position="241"/>
        <end position="263"/>
    </location>
</feature>
<evidence type="ECO:0000256" key="8">
    <source>
        <dbReference type="SAM" id="MobiDB-lite"/>
    </source>
</evidence>
<protein>
    <submittedName>
        <fullName evidence="15">Transmembrane protein</fullName>
    </submittedName>
</protein>
<evidence type="ECO:0000256" key="10">
    <source>
        <dbReference type="SAM" id="SignalP"/>
    </source>
</evidence>
<dbReference type="Proteomes" id="UP000274504">
    <property type="component" value="Unassembled WGS sequence"/>
</dbReference>
<organism evidence="15">
    <name type="scientific">Hymenolepis diminuta</name>
    <name type="common">Rat tapeworm</name>
    <dbReference type="NCBI Taxonomy" id="6216"/>
    <lineage>
        <taxon>Eukaryota</taxon>
        <taxon>Metazoa</taxon>
        <taxon>Spiralia</taxon>
        <taxon>Lophotrochozoa</taxon>
        <taxon>Platyhelminthes</taxon>
        <taxon>Cestoda</taxon>
        <taxon>Eucestoda</taxon>
        <taxon>Cyclophyllidea</taxon>
        <taxon>Hymenolepididae</taxon>
        <taxon>Hymenolepis</taxon>
    </lineage>
</organism>
<reference evidence="15" key="1">
    <citation type="submission" date="2017-02" db="UniProtKB">
        <authorList>
            <consortium name="WormBaseParasite"/>
        </authorList>
    </citation>
    <scope>IDENTIFICATION</scope>
</reference>
<evidence type="ECO:0000256" key="9">
    <source>
        <dbReference type="SAM" id="Phobius"/>
    </source>
</evidence>
<evidence type="ECO:0000313" key="14">
    <source>
        <dbReference type="Proteomes" id="UP000321570"/>
    </source>
</evidence>
<keyword evidence="4 10" id="KW-0732">Signal</keyword>